<feature type="compositionally biased region" description="Polar residues" evidence="1">
    <location>
        <begin position="339"/>
        <end position="361"/>
    </location>
</feature>
<keyword evidence="3" id="KW-1185">Reference proteome</keyword>
<feature type="region of interest" description="Disordered" evidence="1">
    <location>
        <begin position="129"/>
        <end position="192"/>
    </location>
</feature>
<feature type="compositionally biased region" description="Low complexity" evidence="1">
    <location>
        <begin position="153"/>
        <end position="168"/>
    </location>
</feature>
<evidence type="ECO:0000313" key="2">
    <source>
        <dbReference type="Ensembl" id="ENSCLAP00000010377.1"/>
    </source>
</evidence>
<feature type="compositionally biased region" description="Low complexity" evidence="1">
    <location>
        <begin position="129"/>
        <end position="142"/>
    </location>
</feature>
<feature type="compositionally biased region" description="Low complexity" evidence="1">
    <location>
        <begin position="320"/>
        <end position="334"/>
    </location>
</feature>
<dbReference type="OMA" id="HRRIAHD"/>
<organism evidence="2 3">
    <name type="scientific">Chinchilla lanigera</name>
    <name type="common">Long-tailed chinchilla</name>
    <name type="synonym">Chinchilla villidera</name>
    <dbReference type="NCBI Taxonomy" id="34839"/>
    <lineage>
        <taxon>Eukaryota</taxon>
        <taxon>Metazoa</taxon>
        <taxon>Chordata</taxon>
        <taxon>Craniata</taxon>
        <taxon>Vertebrata</taxon>
        <taxon>Euteleostomi</taxon>
        <taxon>Mammalia</taxon>
        <taxon>Eutheria</taxon>
        <taxon>Euarchontoglires</taxon>
        <taxon>Glires</taxon>
        <taxon>Rodentia</taxon>
        <taxon>Hystricomorpha</taxon>
        <taxon>Chinchillidae</taxon>
        <taxon>Chinchilla</taxon>
    </lineage>
</organism>
<reference evidence="2" key="2">
    <citation type="submission" date="2025-09" db="UniProtKB">
        <authorList>
            <consortium name="Ensembl"/>
        </authorList>
    </citation>
    <scope>IDENTIFICATION</scope>
</reference>
<proteinExistence type="predicted"/>
<dbReference type="InterPro" id="IPR031461">
    <property type="entry name" value="DUF4679"/>
</dbReference>
<reference evidence="2" key="1">
    <citation type="submission" date="2025-08" db="UniProtKB">
        <authorList>
            <consortium name="Ensembl"/>
        </authorList>
    </citation>
    <scope>IDENTIFICATION</scope>
</reference>
<dbReference type="AlphaFoldDB" id="A0A8C2V505"/>
<name>A0A8C2V505_CHILA</name>
<dbReference type="GeneTree" id="ENSGT00390000005754"/>
<feature type="region of interest" description="Disordered" evidence="1">
    <location>
        <begin position="1"/>
        <end position="74"/>
    </location>
</feature>
<protein>
    <submittedName>
        <fullName evidence="2">Proline rich 30</fullName>
    </submittedName>
</protein>
<feature type="compositionally biased region" description="Polar residues" evidence="1">
    <location>
        <begin position="19"/>
        <end position="41"/>
    </location>
</feature>
<feature type="compositionally biased region" description="Low complexity" evidence="1">
    <location>
        <begin position="52"/>
        <end position="73"/>
    </location>
</feature>
<dbReference type="PANTHER" id="PTHR22235">
    <property type="entry name" value="PROLINE-RICH PROTEIN 30"/>
    <property type="match status" value="1"/>
</dbReference>
<dbReference type="PANTHER" id="PTHR22235:SF2">
    <property type="entry name" value="PROLINE-RICH PROTEIN 30"/>
    <property type="match status" value="1"/>
</dbReference>
<feature type="compositionally biased region" description="Pro residues" evidence="1">
    <location>
        <begin position="374"/>
        <end position="390"/>
    </location>
</feature>
<evidence type="ECO:0000313" key="3">
    <source>
        <dbReference type="Proteomes" id="UP000694398"/>
    </source>
</evidence>
<accession>A0A8C2V505</accession>
<dbReference type="Ensembl" id="ENSCLAT00000010507.1">
    <property type="protein sequence ID" value="ENSCLAP00000010377.1"/>
    <property type="gene ID" value="ENSCLAG00000007170.1"/>
</dbReference>
<feature type="region of interest" description="Disordered" evidence="1">
    <location>
        <begin position="312"/>
        <end position="396"/>
    </location>
</feature>
<gene>
    <name evidence="2" type="primary">PRR30</name>
</gene>
<sequence>MQPQNQDQVLLPNTFPPECSSSGPSQFVDSPHPNIQPQSLHQPLRSPHPLFSSSPQSYLSSSSLPQPHSSSPHVCSYDANSDLAPHPCSSSLPSCPTFFHQSYPYLSLPHSSSPWNYYWLYPSPPLTHPSSPSQPQNSFPGSHCQSPSCPKDLPSSQLTPPSPSLTSPGVHSNRQAWHWRRGTRSPGVGVGCTADKRNPAEFRDPGALAQALVAQLGLRRIARDLRLLLFQYLWLGRTNEAPVVEYPICLVCLQPRSPSCPIPRYSTIPRLLAFPQLLPCAPNQESGPLRIGIGFGLRLPLGEARALNLLPKRRQEEVGPGEPAAQGPRARAQADSAPGTPSQARSLRSAHLQTPDSTRSSGPPPQAPEQASPKPRPSPAPSCPGWPEPFPQKFSS</sequence>
<dbReference type="Pfam" id="PF15728">
    <property type="entry name" value="DUF4679"/>
    <property type="match status" value="1"/>
</dbReference>
<evidence type="ECO:0000256" key="1">
    <source>
        <dbReference type="SAM" id="MobiDB-lite"/>
    </source>
</evidence>
<dbReference type="Proteomes" id="UP000694398">
    <property type="component" value="Unassembled WGS sequence"/>
</dbReference>